<evidence type="ECO:0000256" key="1">
    <source>
        <dbReference type="ARBA" id="ARBA00007169"/>
    </source>
</evidence>
<reference evidence="4" key="1">
    <citation type="submission" date="2021-01" db="EMBL/GenBank/DDBJ databases">
        <title>Paracoccus amoyensis sp. nov., isolated from the surface seawater along the coast of Xiamen Island, China.</title>
        <authorList>
            <person name="Lyu L."/>
        </authorList>
    </citation>
    <scope>NUCLEOTIDE SEQUENCE</scope>
    <source>
        <strain evidence="4">MJ17</strain>
    </source>
</reference>
<dbReference type="PANTHER" id="PTHR11487">
    <property type="entry name" value="THIOESTERASE"/>
    <property type="match status" value="1"/>
</dbReference>
<proteinExistence type="inferred from homology"/>
<name>A0A934SMD1_9RHOB</name>
<dbReference type="InterPro" id="IPR020802">
    <property type="entry name" value="TesA-like"/>
</dbReference>
<feature type="domain" description="Thioesterase TesA-like" evidence="3">
    <location>
        <begin position="28"/>
        <end position="199"/>
    </location>
</feature>
<dbReference type="Pfam" id="PF00975">
    <property type="entry name" value="Thioesterase"/>
    <property type="match status" value="1"/>
</dbReference>
<comment type="similarity">
    <text evidence="1">Belongs to the thioesterase family.</text>
</comment>
<evidence type="ECO:0000313" key="5">
    <source>
        <dbReference type="Proteomes" id="UP000640485"/>
    </source>
</evidence>
<keyword evidence="5" id="KW-1185">Reference proteome</keyword>
<evidence type="ECO:0000313" key="4">
    <source>
        <dbReference type="EMBL" id="MBK4217867.1"/>
    </source>
</evidence>
<dbReference type="PANTHER" id="PTHR11487:SF0">
    <property type="entry name" value="S-ACYL FATTY ACID SYNTHASE THIOESTERASE, MEDIUM CHAIN"/>
    <property type="match status" value="1"/>
</dbReference>
<dbReference type="SUPFAM" id="SSF53474">
    <property type="entry name" value="alpha/beta-Hydrolases"/>
    <property type="match status" value="1"/>
</dbReference>
<dbReference type="SMART" id="SM00824">
    <property type="entry name" value="PKS_TE"/>
    <property type="match status" value="1"/>
</dbReference>
<dbReference type="RefSeq" id="WP_200689020.1">
    <property type="nucleotide sequence ID" value="NZ_JAEPRQ010000009.1"/>
</dbReference>
<dbReference type="Proteomes" id="UP000640485">
    <property type="component" value="Unassembled WGS sequence"/>
</dbReference>
<dbReference type="InterPro" id="IPR029058">
    <property type="entry name" value="AB_hydrolase_fold"/>
</dbReference>
<organism evidence="4 5">
    <name type="scientific">Paracoccus caeni</name>
    <dbReference type="NCBI Taxonomy" id="657651"/>
    <lineage>
        <taxon>Bacteria</taxon>
        <taxon>Pseudomonadati</taxon>
        <taxon>Pseudomonadota</taxon>
        <taxon>Alphaproteobacteria</taxon>
        <taxon>Rhodobacterales</taxon>
        <taxon>Paracoccaceae</taxon>
        <taxon>Paracoccus</taxon>
    </lineage>
</organism>
<keyword evidence="2" id="KW-0378">Hydrolase</keyword>
<accession>A0A934SMD1</accession>
<dbReference type="EMBL" id="JAEPRQ010000009">
    <property type="protein sequence ID" value="MBK4217867.1"/>
    <property type="molecule type" value="Genomic_DNA"/>
</dbReference>
<dbReference type="AlphaFoldDB" id="A0A934SMD1"/>
<dbReference type="InterPro" id="IPR012223">
    <property type="entry name" value="TEII"/>
</dbReference>
<dbReference type="Gene3D" id="3.40.50.1820">
    <property type="entry name" value="alpha/beta hydrolase"/>
    <property type="match status" value="1"/>
</dbReference>
<comment type="caution">
    <text evidence="4">The sequence shown here is derived from an EMBL/GenBank/DDBJ whole genome shotgun (WGS) entry which is preliminary data.</text>
</comment>
<dbReference type="GO" id="GO:0016787">
    <property type="term" value="F:hydrolase activity"/>
    <property type="evidence" value="ECO:0007669"/>
    <property type="project" value="UniProtKB-KW"/>
</dbReference>
<protein>
    <submittedName>
        <fullName evidence="4">Thioesterase</fullName>
    </submittedName>
</protein>
<dbReference type="GO" id="GO:0008610">
    <property type="term" value="P:lipid biosynthetic process"/>
    <property type="evidence" value="ECO:0007669"/>
    <property type="project" value="TreeGrafter"/>
</dbReference>
<sequence length="258" mass="28314">MSVATMQTRQEQWFRYPRKTASARLRLICCPPAGSGASFYRRWADLIPASIELLIVQYPGREDRAGDPFSRDLGALADDIASAASPLSDLPLAVFGHSMGAAIAHEVTRRLEAAGRSVEHLLVSGRPPPHRQRGKTIHQRDDQGVLDEIARLGGTPDAVLSHAELRDLLVPRIRADFQLIETYSADPAPRLRCPVSAFIGQDDTEVSEDEARCWADVTTGAFRLNSYPGGHFYLMDQPGAFIRDLTARLAAAAWPCTP</sequence>
<evidence type="ECO:0000256" key="2">
    <source>
        <dbReference type="ARBA" id="ARBA00022801"/>
    </source>
</evidence>
<dbReference type="InterPro" id="IPR001031">
    <property type="entry name" value="Thioesterase"/>
</dbReference>
<gene>
    <name evidence="4" type="ORF">JJJ17_18180</name>
</gene>
<evidence type="ECO:0000259" key="3">
    <source>
        <dbReference type="SMART" id="SM00824"/>
    </source>
</evidence>